<gene>
    <name evidence="2" type="ORF">SAMN02745213_00515</name>
</gene>
<sequence>MKYALFEGHRIEPKKGLRAVCPYCENEVISKCGSVKMHHWAHKNDLNCDIWKENELQWHRNWKNQFPAEWQERIFTDTQTGEKHIADVCTDNNFIIEFQHSPISEEEKVSRETFYKEMCWIVDASGVRFRKRFFEKGLIYPYTQLPGFYFIDNPPNALPPQWLQRNSFVFLDFKGDSDERQFDDLWCLVPTTVKTTNTLALRIARIDFVEMTKNNVLPSYLISLRDGLSKTLEARKKRWHL</sequence>
<dbReference type="AlphaFoldDB" id="A0A1T4V167"/>
<keyword evidence="3" id="KW-1185">Reference proteome</keyword>
<organism evidence="2 3">
    <name type="scientific">Succinivibrio dextrinosolvens DSM 3072</name>
    <dbReference type="NCBI Taxonomy" id="1123324"/>
    <lineage>
        <taxon>Bacteria</taxon>
        <taxon>Pseudomonadati</taxon>
        <taxon>Pseudomonadota</taxon>
        <taxon>Gammaproteobacteria</taxon>
        <taxon>Aeromonadales</taxon>
        <taxon>Succinivibrionaceae</taxon>
        <taxon>Succinivibrio</taxon>
    </lineage>
</organism>
<feature type="domain" description="Competence protein CoiA-like N-terminal" evidence="1">
    <location>
        <begin position="20"/>
        <end position="50"/>
    </location>
</feature>
<dbReference type="EMBL" id="FUXX01000005">
    <property type="protein sequence ID" value="SKA58710.1"/>
    <property type="molecule type" value="Genomic_DNA"/>
</dbReference>
<dbReference type="Proteomes" id="UP000242432">
    <property type="component" value="Unassembled WGS sequence"/>
</dbReference>
<proteinExistence type="predicted"/>
<reference evidence="3" key="1">
    <citation type="submission" date="2017-02" db="EMBL/GenBank/DDBJ databases">
        <authorList>
            <person name="Varghese N."/>
            <person name="Submissions S."/>
        </authorList>
    </citation>
    <scope>NUCLEOTIDE SEQUENCE [LARGE SCALE GENOMIC DNA]</scope>
    <source>
        <strain evidence="3">DSM 3072</strain>
    </source>
</reference>
<name>A0A1T4V167_9GAMM</name>
<evidence type="ECO:0000259" key="1">
    <source>
        <dbReference type="Pfam" id="PF25164"/>
    </source>
</evidence>
<dbReference type="InterPro" id="IPR057253">
    <property type="entry name" value="CoiA-like_N"/>
</dbReference>
<protein>
    <submittedName>
        <fullName evidence="2">Competence protein CoiA-like family protein</fullName>
    </submittedName>
</protein>
<accession>A0A1T4V167</accession>
<dbReference type="RefSeq" id="WP_143675592.1">
    <property type="nucleotide sequence ID" value="NZ_FUXX01000005.1"/>
</dbReference>
<evidence type="ECO:0000313" key="2">
    <source>
        <dbReference type="EMBL" id="SKA58710.1"/>
    </source>
</evidence>
<dbReference type="Pfam" id="PF25164">
    <property type="entry name" value="CoiA_N"/>
    <property type="match status" value="1"/>
</dbReference>
<evidence type="ECO:0000313" key="3">
    <source>
        <dbReference type="Proteomes" id="UP000242432"/>
    </source>
</evidence>